<sequence length="599" mass="61454">MSLFNRVSNPRGPSTGANPGNKPVCNFYLEGRCKFGDNCRFYHPPRDSNTTRPGQSLPYHLSVEGIKSDLTPGDERPSWPLSAYGPGKDAPRQLLEGALEQSPEELRVQYYLVAATGAAEQYQLTETEALSQANAQAQQILSDLNGAVKYIIDGKDIHPNRDDSVVKNVGNFPRKERLDMGRAVVSGAPGGGGGFGQSSNFGAASTGAFGQTNAQPNSAFGQPAAFGSSGGMESQPATGSSAFGQPSNLRPQTAAFGGGSAFGAPSSLGQSGSAFGAPSALGSSTSAFGKPSPLGGSAFGQPSAMGGSSPFGGQAASNTQGSAFGQASSLGSAQGSAFGQSSSLGTGGSTFGKPSPFGAAASSTTTPAFGSSTPFGAAAPTTSSAFGQPSAPAQTQSPFGQTSNTPQQSPFGQASNTTPFGQASTPTPFGQASTQQQQGSVFGQPSAPNNTQQSSFGKPSPFGSTSAPSPSPFAQQSQPSQPSPFASTTPAAPSPFAQKQQQQLAPTSFKNHPITTNPTTKTSYYTHPHHRRPERIWHPDGPPGPNPDAEAADPSVYDSGKLGEVLKQIYEYVRGNGRFEAGVPVPEVPPRREWVGWEV</sequence>
<keyword evidence="3 6" id="KW-0863">Zinc-finger</keyword>
<feature type="compositionally biased region" description="Polar residues" evidence="7">
    <location>
        <begin position="361"/>
        <end position="457"/>
    </location>
</feature>
<feature type="compositionally biased region" description="Polar residues" evidence="7">
    <location>
        <begin position="231"/>
        <end position="251"/>
    </location>
</feature>
<keyword evidence="5" id="KW-0811">Translocation</keyword>
<keyword evidence="4 6" id="KW-0862">Zinc</keyword>
<feature type="region of interest" description="Disordered" evidence="7">
    <location>
        <begin position="1"/>
        <end position="21"/>
    </location>
</feature>
<reference evidence="9" key="1">
    <citation type="journal article" date="2020" name="Stud. Mycol.">
        <title>101 Dothideomycetes genomes: a test case for predicting lifestyles and emergence of pathogens.</title>
        <authorList>
            <person name="Haridas S."/>
            <person name="Albert R."/>
            <person name="Binder M."/>
            <person name="Bloem J."/>
            <person name="Labutti K."/>
            <person name="Salamov A."/>
            <person name="Andreopoulos B."/>
            <person name="Baker S."/>
            <person name="Barry K."/>
            <person name="Bills G."/>
            <person name="Bluhm B."/>
            <person name="Cannon C."/>
            <person name="Castanera R."/>
            <person name="Culley D."/>
            <person name="Daum C."/>
            <person name="Ezra D."/>
            <person name="Gonzalez J."/>
            <person name="Henrissat B."/>
            <person name="Kuo A."/>
            <person name="Liang C."/>
            <person name="Lipzen A."/>
            <person name="Lutzoni F."/>
            <person name="Magnuson J."/>
            <person name="Mondo S."/>
            <person name="Nolan M."/>
            <person name="Ohm R."/>
            <person name="Pangilinan J."/>
            <person name="Park H.-J."/>
            <person name="Ramirez L."/>
            <person name="Alfaro M."/>
            <person name="Sun H."/>
            <person name="Tritt A."/>
            <person name="Yoshinaga Y."/>
            <person name="Zwiers L.-H."/>
            <person name="Turgeon B."/>
            <person name="Goodwin S."/>
            <person name="Spatafora J."/>
            <person name="Crous P."/>
            <person name="Grigoriev I."/>
        </authorList>
    </citation>
    <scope>NUCLEOTIDE SEQUENCE</scope>
    <source>
        <strain evidence="9">CBS 113389</strain>
    </source>
</reference>
<dbReference type="Proteomes" id="UP000799767">
    <property type="component" value="Unassembled WGS sequence"/>
</dbReference>
<evidence type="ECO:0000256" key="6">
    <source>
        <dbReference type="PROSITE-ProRule" id="PRU00723"/>
    </source>
</evidence>
<evidence type="ECO:0000256" key="3">
    <source>
        <dbReference type="ARBA" id="ARBA00022771"/>
    </source>
</evidence>
<dbReference type="OrthoDB" id="20729at2759"/>
<dbReference type="InterPro" id="IPR000571">
    <property type="entry name" value="Znf_CCCH"/>
</dbReference>
<feature type="compositionally biased region" description="Low complexity" evidence="7">
    <location>
        <begin position="459"/>
        <end position="498"/>
    </location>
</feature>
<keyword evidence="5" id="KW-0509">mRNA transport</keyword>
<dbReference type="RefSeq" id="XP_033588123.1">
    <property type="nucleotide sequence ID" value="XM_033734265.1"/>
</dbReference>
<evidence type="ECO:0000256" key="5">
    <source>
        <dbReference type="ARBA" id="ARBA00023132"/>
    </source>
</evidence>
<dbReference type="EMBL" id="MU001638">
    <property type="protein sequence ID" value="KAF2481553.1"/>
    <property type="molecule type" value="Genomic_DNA"/>
</dbReference>
<keyword evidence="2 6" id="KW-0479">Metal-binding</keyword>
<dbReference type="InterPro" id="IPR036855">
    <property type="entry name" value="Znf_CCCH_sf"/>
</dbReference>
<feature type="domain" description="C3H1-type" evidence="8">
    <location>
        <begin position="19"/>
        <end position="46"/>
    </location>
</feature>
<dbReference type="Gene3D" id="4.10.1000.10">
    <property type="entry name" value="Zinc finger, CCCH-type"/>
    <property type="match status" value="1"/>
</dbReference>
<dbReference type="Pfam" id="PF00642">
    <property type="entry name" value="zf-CCCH"/>
    <property type="match status" value="1"/>
</dbReference>
<feature type="compositionally biased region" description="Polar residues" evidence="7">
    <location>
        <begin position="499"/>
        <end position="509"/>
    </location>
</feature>
<gene>
    <name evidence="9" type="ORF">BDY17DRAFT_301522</name>
</gene>
<evidence type="ECO:0000256" key="1">
    <source>
        <dbReference type="ARBA" id="ARBA00004567"/>
    </source>
</evidence>
<feature type="region of interest" description="Disordered" evidence="7">
    <location>
        <begin position="206"/>
        <end position="557"/>
    </location>
</feature>
<dbReference type="GO" id="GO:0005643">
    <property type="term" value="C:nuclear pore"/>
    <property type="evidence" value="ECO:0007669"/>
    <property type="project" value="UniProtKB-SubCell"/>
</dbReference>
<proteinExistence type="predicted"/>
<evidence type="ECO:0000259" key="8">
    <source>
        <dbReference type="PROSITE" id="PS50103"/>
    </source>
</evidence>
<evidence type="ECO:0000256" key="7">
    <source>
        <dbReference type="SAM" id="MobiDB-lite"/>
    </source>
</evidence>
<feature type="compositionally biased region" description="Low complexity" evidence="7">
    <location>
        <begin position="510"/>
        <end position="526"/>
    </location>
</feature>
<dbReference type="InterPro" id="IPR025574">
    <property type="entry name" value="Nucleoporin_FG_rpt"/>
</dbReference>
<keyword evidence="5" id="KW-0906">Nuclear pore complex</keyword>
<keyword evidence="10" id="KW-1185">Reference proteome</keyword>
<evidence type="ECO:0000256" key="2">
    <source>
        <dbReference type="ARBA" id="ARBA00022723"/>
    </source>
</evidence>
<feature type="compositionally biased region" description="Low complexity" evidence="7">
    <location>
        <begin position="320"/>
        <end position="344"/>
    </location>
</feature>
<dbReference type="SUPFAM" id="SSF90229">
    <property type="entry name" value="CCCH zinc finger"/>
    <property type="match status" value="1"/>
</dbReference>
<dbReference type="PROSITE" id="PS50103">
    <property type="entry name" value="ZF_C3H1"/>
    <property type="match status" value="1"/>
</dbReference>
<evidence type="ECO:0000256" key="4">
    <source>
        <dbReference type="ARBA" id="ARBA00022833"/>
    </source>
</evidence>
<keyword evidence="5" id="KW-0813">Transport</keyword>
<organism evidence="9 10">
    <name type="scientific">Neohortaea acidophila</name>
    <dbReference type="NCBI Taxonomy" id="245834"/>
    <lineage>
        <taxon>Eukaryota</taxon>
        <taxon>Fungi</taxon>
        <taxon>Dikarya</taxon>
        <taxon>Ascomycota</taxon>
        <taxon>Pezizomycotina</taxon>
        <taxon>Dothideomycetes</taxon>
        <taxon>Dothideomycetidae</taxon>
        <taxon>Mycosphaerellales</taxon>
        <taxon>Teratosphaeriaceae</taxon>
        <taxon>Neohortaea</taxon>
    </lineage>
</organism>
<feature type="compositionally biased region" description="Polar residues" evidence="7">
    <location>
        <begin position="1"/>
        <end position="18"/>
    </location>
</feature>
<feature type="compositionally biased region" description="Polar residues" evidence="7">
    <location>
        <begin position="208"/>
        <end position="220"/>
    </location>
</feature>
<dbReference type="PANTHER" id="PTHR21099:SF2">
    <property type="entry name" value="SI:CH211-113E8.11"/>
    <property type="match status" value="1"/>
</dbReference>
<dbReference type="SMART" id="SM00356">
    <property type="entry name" value="ZnF_C3H1"/>
    <property type="match status" value="1"/>
</dbReference>
<dbReference type="AlphaFoldDB" id="A0A6A6PQ34"/>
<keyword evidence="5" id="KW-0653">Protein transport</keyword>
<dbReference type="PANTHER" id="PTHR21099">
    <property type="entry name" value="RAD201"/>
    <property type="match status" value="1"/>
</dbReference>
<dbReference type="GO" id="GO:0008270">
    <property type="term" value="F:zinc ion binding"/>
    <property type="evidence" value="ECO:0007669"/>
    <property type="project" value="UniProtKB-KW"/>
</dbReference>
<comment type="subcellular location">
    <subcellularLocation>
        <location evidence="1">Nucleus</location>
        <location evidence="1">Nuclear pore complex</location>
    </subcellularLocation>
</comment>
<name>A0A6A6PQ34_9PEZI</name>
<evidence type="ECO:0000313" key="10">
    <source>
        <dbReference type="Proteomes" id="UP000799767"/>
    </source>
</evidence>
<dbReference type="GeneID" id="54475267"/>
<evidence type="ECO:0000313" key="9">
    <source>
        <dbReference type="EMBL" id="KAF2481553.1"/>
    </source>
</evidence>
<keyword evidence="5" id="KW-0539">Nucleus</keyword>
<accession>A0A6A6PQ34</accession>
<dbReference type="Pfam" id="PF13634">
    <property type="entry name" value="Nucleoporin_FG"/>
    <property type="match status" value="2"/>
</dbReference>
<protein>
    <recommendedName>
        <fullName evidence="8">C3H1-type domain-containing protein</fullName>
    </recommendedName>
</protein>
<feature type="zinc finger region" description="C3H1-type" evidence="6">
    <location>
        <begin position="19"/>
        <end position="46"/>
    </location>
</feature>